<organism evidence="2 3">
    <name type="scientific">Pocillopora damicornis</name>
    <name type="common">Cauliflower coral</name>
    <name type="synonym">Millepora damicornis</name>
    <dbReference type="NCBI Taxonomy" id="46731"/>
    <lineage>
        <taxon>Eukaryota</taxon>
        <taxon>Metazoa</taxon>
        <taxon>Cnidaria</taxon>
        <taxon>Anthozoa</taxon>
        <taxon>Hexacorallia</taxon>
        <taxon>Scleractinia</taxon>
        <taxon>Astrocoeniina</taxon>
        <taxon>Pocilloporidae</taxon>
        <taxon>Pocillopora</taxon>
    </lineage>
</organism>
<evidence type="ECO:0000313" key="3">
    <source>
        <dbReference type="Proteomes" id="UP000275408"/>
    </source>
</evidence>
<proteinExistence type="predicted"/>
<protein>
    <submittedName>
        <fullName evidence="2">Uncharacterized protein</fullName>
    </submittedName>
</protein>
<sequence length="322" mass="36292">MREINSSRHHVLVPLCGTLNAVKFTSEVETPVENIDSDDDPSAVWEERDDPVPANQHHVPLLMTTVQKEVTLSQLYLELHVSSIFLHHAHYDNYVDLIDEDQDPNFPTAIEASLLDKQTATSSDASDPELQPRDPRFSHDLNQLSGQKYALAGKLVAWSVLQGNNEGYKTCRGATFDQTLAIEEVADVQMKEILRATAACCSEEKFAEVIAKHADQISQYSYPKIYTVNLAHKKEVVDCLLKQNFDYGVHAEFAQFMEGMNSIGNFGNMDLEEDEADGLTLKDLLVFINGADSVSPLLIYNFFQKMCEEDIDNSSEEFYYLQ</sequence>
<comment type="caution">
    <text evidence="2">The sequence shown here is derived from an EMBL/GenBank/DDBJ whole genome shotgun (WGS) entry which is preliminary data.</text>
</comment>
<accession>A0A3M6TH12</accession>
<reference evidence="2 3" key="1">
    <citation type="journal article" date="2018" name="Sci. Rep.">
        <title>Comparative analysis of the Pocillopora damicornis genome highlights role of immune system in coral evolution.</title>
        <authorList>
            <person name="Cunning R."/>
            <person name="Bay R.A."/>
            <person name="Gillette P."/>
            <person name="Baker A.C."/>
            <person name="Traylor-Knowles N."/>
        </authorList>
    </citation>
    <scope>NUCLEOTIDE SEQUENCE [LARGE SCALE GENOMIC DNA]</scope>
    <source>
        <strain evidence="2">RSMAS</strain>
        <tissue evidence="2">Whole animal</tissue>
    </source>
</reference>
<dbReference type="STRING" id="46731.A0A3M6TH12"/>
<evidence type="ECO:0000313" key="2">
    <source>
        <dbReference type="EMBL" id="RMX40683.1"/>
    </source>
</evidence>
<dbReference type="AlphaFoldDB" id="A0A3M6TH12"/>
<gene>
    <name evidence="2" type="ORF">pdam_00020714</name>
</gene>
<name>A0A3M6TH12_POCDA</name>
<keyword evidence="3" id="KW-1185">Reference proteome</keyword>
<feature type="region of interest" description="Disordered" evidence="1">
    <location>
        <begin position="117"/>
        <end position="136"/>
    </location>
</feature>
<evidence type="ECO:0000256" key="1">
    <source>
        <dbReference type="SAM" id="MobiDB-lite"/>
    </source>
</evidence>
<dbReference type="EMBL" id="RCHS01003590">
    <property type="protein sequence ID" value="RMX40683.1"/>
    <property type="molecule type" value="Genomic_DNA"/>
</dbReference>
<dbReference type="Proteomes" id="UP000275408">
    <property type="component" value="Unassembled WGS sequence"/>
</dbReference>